<dbReference type="Pfam" id="PF04082">
    <property type="entry name" value="Fungal_trans"/>
    <property type="match status" value="1"/>
</dbReference>
<dbReference type="GO" id="GO:0005634">
    <property type="term" value="C:nucleus"/>
    <property type="evidence" value="ECO:0007669"/>
    <property type="project" value="UniProtKB-SubCell"/>
</dbReference>
<protein>
    <submittedName>
        <fullName evidence="10">Pathway-specific regulatory nit-4</fullName>
    </submittedName>
</protein>
<dbReference type="GO" id="GO:0000981">
    <property type="term" value="F:DNA-binding transcription factor activity, RNA polymerase II-specific"/>
    <property type="evidence" value="ECO:0007669"/>
    <property type="project" value="InterPro"/>
</dbReference>
<evidence type="ECO:0000256" key="8">
    <source>
        <dbReference type="SAM" id="MobiDB-lite"/>
    </source>
</evidence>
<keyword evidence="4" id="KW-0805">Transcription regulation</keyword>
<feature type="domain" description="Zn(2)-C6 fungal-type" evidence="9">
    <location>
        <begin position="17"/>
        <end position="47"/>
    </location>
</feature>
<dbReference type="Pfam" id="PF00172">
    <property type="entry name" value="Zn_clus"/>
    <property type="match status" value="1"/>
</dbReference>
<dbReference type="GO" id="GO:0006351">
    <property type="term" value="P:DNA-templated transcription"/>
    <property type="evidence" value="ECO:0007669"/>
    <property type="project" value="InterPro"/>
</dbReference>
<dbReference type="GeneID" id="59308473"/>
<organism evidence="10 11">
    <name type="scientific">Fusarium tjaetaba</name>
    <dbReference type="NCBI Taxonomy" id="1567544"/>
    <lineage>
        <taxon>Eukaryota</taxon>
        <taxon>Fungi</taxon>
        <taxon>Dikarya</taxon>
        <taxon>Ascomycota</taxon>
        <taxon>Pezizomycotina</taxon>
        <taxon>Sordariomycetes</taxon>
        <taxon>Hypocreomycetidae</taxon>
        <taxon>Hypocreales</taxon>
        <taxon>Nectriaceae</taxon>
        <taxon>Fusarium</taxon>
        <taxon>Fusarium fujikuroi species complex</taxon>
    </lineage>
</organism>
<dbReference type="PROSITE" id="PS50048">
    <property type="entry name" value="ZN2_CY6_FUNGAL_2"/>
    <property type="match status" value="1"/>
</dbReference>
<dbReference type="PANTHER" id="PTHR31313:SF86">
    <property type="entry name" value="ZN(2)-C6 FUNGAL-TYPE DOMAIN-CONTAINING PROTEIN"/>
    <property type="match status" value="1"/>
</dbReference>
<dbReference type="PROSITE" id="PS00463">
    <property type="entry name" value="ZN2_CY6_FUNGAL_1"/>
    <property type="match status" value="1"/>
</dbReference>
<feature type="compositionally biased region" description="Polar residues" evidence="8">
    <location>
        <begin position="77"/>
        <end position="91"/>
    </location>
</feature>
<dbReference type="SUPFAM" id="SSF57701">
    <property type="entry name" value="Zn2/Cys6 DNA-binding domain"/>
    <property type="match status" value="1"/>
</dbReference>
<dbReference type="InterPro" id="IPR051615">
    <property type="entry name" value="Transcr_Regulatory_Elem"/>
</dbReference>
<dbReference type="InterPro" id="IPR036864">
    <property type="entry name" value="Zn2-C6_fun-type_DNA-bd_sf"/>
</dbReference>
<feature type="compositionally biased region" description="Polar residues" evidence="8">
    <location>
        <begin position="653"/>
        <end position="665"/>
    </location>
</feature>
<dbReference type="Gene3D" id="4.10.240.10">
    <property type="entry name" value="Zn(2)-C6 fungal-type DNA-binding domain"/>
    <property type="match status" value="1"/>
</dbReference>
<dbReference type="InterPro" id="IPR001138">
    <property type="entry name" value="Zn2Cys6_DnaBD"/>
</dbReference>
<dbReference type="SMART" id="SM00066">
    <property type="entry name" value="GAL4"/>
    <property type="match status" value="1"/>
</dbReference>
<evidence type="ECO:0000256" key="4">
    <source>
        <dbReference type="ARBA" id="ARBA00023015"/>
    </source>
</evidence>
<dbReference type="GO" id="GO:0008270">
    <property type="term" value="F:zinc ion binding"/>
    <property type="evidence" value="ECO:0007669"/>
    <property type="project" value="InterPro"/>
</dbReference>
<feature type="region of interest" description="Disordered" evidence="8">
    <location>
        <begin position="53"/>
        <end position="125"/>
    </location>
</feature>
<keyword evidence="2" id="KW-0479">Metal-binding</keyword>
<name>A0A8H5VJK9_9HYPO</name>
<keyword evidence="6" id="KW-0804">Transcription</keyword>
<dbReference type="EMBL" id="JAAQRI010000212">
    <property type="protein sequence ID" value="KAF5627212.1"/>
    <property type="molecule type" value="Genomic_DNA"/>
</dbReference>
<dbReference type="AlphaFoldDB" id="A0A8H5VJK9"/>
<evidence type="ECO:0000256" key="7">
    <source>
        <dbReference type="ARBA" id="ARBA00023242"/>
    </source>
</evidence>
<gene>
    <name evidence="10" type="ORF">FTJAE_9297</name>
</gene>
<dbReference type="CDD" id="cd12148">
    <property type="entry name" value="fungal_TF_MHR"/>
    <property type="match status" value="1"/>
</dbReference>
<accession>A0A8H5VJK9</accession>
<dbReference type="RefSeq" id="XP_037203549.1">
    <property type="nucleotide sequence ID" value="XM_037356203.1"/>
</dbReference>
<dbReference type="CDD" id="cd00067">
    <property type="entry name" value="GAL4"/>
    <property type="match status" value="1"/>
</dbReference>
<evidence type="ECO:0000313" key="10">
    <source>
        <dbReference type="EMBL" id="KAF5627212.1"/>
    </source>
</evidence>
<dbReference type="Proteomes" id="UP000530670">
    <property type="component" value="Unassembled WGS sequence"/>
</dbReference>
<comment type="subcellular location">
    <subcellularLocation>
        <location evidence="1">Nucleus</location>
    </subcellularLocation>
</comment>
<proteinExistence type="predicted"/>
<dbReference type="InterPro" id="IPR007219">
    <property type="entry name" value="XnlR_reg_dom"/>
</dbReference>
<dbReference type="OrthoDB" id="4161332at2759"/>
<dbReference type="PANTHER" id="PTHR31313">
    <property type="entry name" value="TY1 ENHANCER ACTIVATOR"/>
    <property type="match status" value="1"/>
</dbReference>
<evidence type="ECO:0000313" key="11">
    <source>
        <dbReference type="Proteomes" id="UP000530670"/>
    </source>
</evidence>
<sequence>MPAESTPTRVRRRATEACTFCRKRKIKCNGQKPKCINCQTYEKDCVYEPVPDVTKAAGRQRHQRTKTRSVKARTESPARQTSAPAASSNGDSEAASSQQAVTTTTARDGAQPRHQSWDPSPRPMDSGVARVVVLANGESTYHGRTSALFEDNAQERPVEQEVQPRMPDHWVERGLIAEAAKQRQLEEIHFAKGQLDFDGVDPDLGMHLLSLHWNRQHHSFLITYRPAFMRDMACGGPYFSKLLLNAIYFGSSKFSPRLEVRKDVNDVRTAGWRYRERVRELVGGSLDRSDITTIQALLVMTNSLFALGDERSAAWLYAGLAFRMLIDLGLHVDLTNSHQFSDEDLEIRRRVFWGAFVVDKIQSLYQGRPVTLKENDAMVPIKFIDTYSELEFWQPFAYSTSKNNYAGSPAYSISTFTALCKLSIVMSDVMSTIYTVRTTDQSPAELSKVLDKLQKKLRDWHTALPDHLKPEVANAPDATVPPPHVLSLHAMYHVLVILLHRPFVADGHLYNTFRSISVDSVIKCSAAASSICSLLRAYHRAFSVRRAPYLISYATYVAATIHCRIAAKNGKGSAAYVNLMTCLAVFKENQETNSAVQKAAVIIHRLMSKYGVVVDDIPDDALEAEPATKSRDQQPQQQQQRVQAQIGYEGLENTGSAQTETSPKQEMQPVELSGSAVPSPGSDWINIDGIIQSFLREGDFNGSSSEPTMYGQYPQKIPQVDGEHYLHTSTAGQQPVYFPQGFPAGGLNSFAPVPTGAGDIEGGNSWQQTSFWPANQDAAFLEDPIFGFNGSSTGEFQFMGR</sequence>
<keyword evidence="11" id="KW-1185">Reference proteome</keyword>
<dbReference type="SMART" id="SM00906">
    <property type="entry name" value="Fungal_trans"/>
    <property type="match status" value="1"/>
</dbReference>
<evidence type="ECO:0000256" key="6">
    <source>
        <dbReference type="ARBA" id="ARBA00023163"/>
    </source>
</evidence>
<evidence type="ECO:0000259" key="9">
    <source>
        <dbReference type="PROSITE" id="PS50048"/>
    </source>
</evidence>
<reference evidence="10 11" key="1">
    <citation type="submission" date="2020-05" db="EMBL/GenBank/DDBJ databases">
        <title>Identification and distribution of gene clusters putatively required for synthesis of sphingolipid metabolism inhibitors in phylogenetically diverse species of the filamentous fungus Fusarium.</title>
        <authorList>
            <person name="Kim H.-S."/>
            <person name="Busman M."/>
            <person name="Brown D.W."/>
            <person name="Divon H."/>
            <person name="Uhlig S."/>
            <person name="Proctor R.H."/>
        </authorList>
    </citation>
    <scope>NUCLEOTIDE SEQUENCE [LARGE SCALE GENOMIC DNA]</scope>
    <source>
        <strain evidence="10 11">NRRL 66243</strain>
    </source>
</reference>
<feature type="compositionally biased region" description="Low complexity" evidence="8">
    <location>
        <begin position="94"/>
        <end position="106"/>
    </location>
</feature>
<evidence type="ECO:0000256" key="5">
    <source>
        <dbReference type="ARBA" id="ARBA00023125"/>
    </source>
</evidence>
<comment type="caution">
    <text evidence="10">The sequence shown here is derived from an EMBL/GenBank/DDBJ whole genome shotgun (WGS) entry which is preliminary data.</text>
</comment>
<keyword evidence="3" id="KW-0862">Zinc</keyword>
<evidence type="ECO:0000256" key="1">
    <source>
        <dbReference type="ARBA" id="ARBA00004123"/>
    </source>
</evidence>
<dbReference type="GO" id="GO:0003677">
    <property type="term" value="F:DNA binding"/>
    <property type="evidence" value="ECO:0007669"/>
    <property type="project" value="UniProtKB-KW"/>
</dbReference>
<feature type="region of interest" description="Disordered" evidence="8">
    <location>
        <begin position="653"/>
        <end position="681"/>
    </location>
</feature>
<evidence type="ECO:0000256" key="2">
    <source>
        <dbReference type="ARBA" id="ARBA00022723"/>
    </source>
</evidence>
<feature type="compositionally biased region" description="Basic residues" evidence="8">
    <location>
        <begin position="58"/>
        <end position="71"/>
    </location>
</feature>
<keyword evidence="7" id="KW-0539">Nucleus</keyword>
<keyword evidence="5" id="KW-0238">DNA-binding</keyword>
<evidence type="ECO:0000256" key="3">
    <source>
        <dbReference type="ARBA" id="ARBA00022833"/>
    </source>
</evidence>